<evidence type="ECO:0000259" key="7">
    <source>
        <dbReference type="Pfam" id="PF00350"/>
    </source>
</evidence>
<evidence type="ECO:0000256" key="4">
    <source>
        <dbReference type="ARBA" id="ARBA00023134"/>
    </source>
</evidence>
<dbReference type="PANTHER" id="PTHR10465">
    <property type="entry name" value="TRANSMEMBRANE GTPASE FZO1"/>
    <property type="match status" value="1"/>
</dbReference>
<dbReference type="InterPro" id="IPR045063">
    <property type="entry name" value="Dynamin_N"/>
</dbReference>
<keyword evidence="2" id="KW-0547">Nucleotide-binding</keyword>
<evidence type="ECO:0000256" key="5">
    <source>
        <dbReference type="ARBA" id="ARBA00023136"/>
    </source>
</evidence>
<keyword evidence="3" id="KW-0378">Hydrolase</keyword>
<dbReference type="RefSeq" id="WP_301551232.1">
    <property type="nucleotide sequence ID" value="NZ_JAQRMZ010000003.1"/>
</dbReference>
<dbReference type="InterPro" id="IPR027417">
    <property type="entry name" value="P-loop_NTPase"/>
</dbReference>
<reference evidence="8" key="1">
    <citation type="submission" date="2023-07" db="EMBL/GenBank/DDBJ databases">
        <title>Genomic Encyclopedia of Type Strains, Phase IV (KMG-IV): sequencing the most valuable type-strain genomes for metagenomic binning, comparative biology and taxonomic classification.</title>
        <authorList>
            <person name="Goeker M."/>
        </authorList>
    </citation>
    <scope>NUCLEOTIDE SEQUENCE [LARGE SCALE GENOMIC DNA]</scope>
    <source>
        <strain evidence="8">JSM 076093</strain>
    </source>
</reference>
<feature type="domain" description="Dynamin N-terminal" evidence="7">
    <location>
        <begin position="52"/>
        <end position="203"/>
    </location>
</feature>
<dbReference type="InterPro" id="IPR027094">
    <property type="entry name" value="Mitofusin_fam"/>
</dbReference>
<evidence type="ECO:0000313" key="8">
    <source>
        <dbReference type="EMBL" id="MDQ0482997.1"/>
    </source>
</evidence>
<evidence type="ECO:0000256" key="1">
    <source>
        <dbReference type="ARBA" id="ARBA00004370"/>
    </source>
</evidence>
<dbReference type="EMBL" id="JAUSWM010000003">
    <property type="protein sequence ID" value="MDQ0482997.1"/>
    <property type="molecule type" value="Genomic_DNA"/>
</dbReference>
<keyword evidence="5" id="KW-0472">Membrane</keyword>
<protein>
    <submittedName>
        <fullName evidence="8">Small GTP-binding protein</fullName>
    </submittedName>
</protein>
<evidence type="ECO:0000313" key="9">
    <source>
        <dbReference type="Proteomes" id="UP001226720"/>
    </source>
</evidence>
<dbReference type="Proteomes" id="UP001226720">
    <property type="component" value="Unassembled WGS sequence"/>
</dbReference>
<gene>
    <name evidence="8" type="ORF">QO000_001969</name>
</gene>
<accession>A0ABU0K4F2</accession>
<name>A0ABU0K4F2_9BACL</name>
<dbReference type="Pfam" id="PF00350">
    <property type="entry name" value="Dynamin_N"/>
    <property type="match status" value="2"/>
</dbReference>
<comment type="subcellular location">
    <subcellularLocation>
        <location evidence="1">Membrane</location>
    </subcellularLocation>
</comment>
<dbReference type="PANTHER" id="PTHR10465:SF0">
    <property type="entry name" value="SARCALUMENIN"/>
    <property type="match status" value="1"/>
</dbReference>
<dbReference type="Gene3D" id="3.40.50.300">
    <property type="entry name" value="P-loop containing nucleotide triphosphate hydrolases"/>
    <property type="match status" value="2"/>
</dbReference>
<proteinExistence type="predicted"/>
<sequence>MKHDSKLHTRLKEDVLFERLALIERELDTPEATKVKQLIQKLMTGEQHFLFSGHFSAGKSSLINALFDTKLLPSSPIPASANTVRVRSGEPGASVHFLNGKKMVFQAPYDIEVVKGYCLNGEEVERVELSSPSMLNEDVILIDTPGIDSTDEAHRLSTESSMYLADVVFYVMDYNHVQSEVNYQFIRELYRQNKKVILIVNQIDKHKESELSFTSFQRSVVESFETWGISLESFFFISLRDLEHPHNQFNQLKSYIEGLSVKTTEEKVKRVYDAAVELLADVTAVQVEDDDVNDAFNDMQQSLSNSNERFELVEEEFRVESSKILKSANLMPYDVRESGRAYLESIQPSFKVGFIFREKKTEQERNARYQVFSDGLQEQVKSQLQWHFHQLLQQLVETAKVENEEISEKPLTVDLNVIQEEAKKGTGASGEAVLHYTENVASLLKSQIKQKAERAKDELLEQVKIDHEETSAKAELSFKETVGEKAAATYLARVKIANRKYEDLWSIMSGEYDEDATHAAEQIKQSIESGNEDVVFIEALEENQVRQKNQPTTKAKRTQREESTDRLPSTEETALALSDIANQLDDLPGFEQTKSALLNKASKMKDKSYTVALFGAFSAGKSSFANALIGETILPSSPNPTTATLNRICPVTNEHPHKSAMIYYKTEEELLNDLKHSLSYFGEQAFSIQDSLQLIATGKIFKRESADTKPHALFLRAVLEGESELDYLGKEREVSLKEYKDMVVNESKAAFISSISLFYDCPLTTEGITLVDTPGADSINARHTGVAFQYMKSADAILYVTYYNHAFSKADREFLIQLGRVKDVFELDKMFFLLNASDLAENQEELHVVLDHVTLKLQQYGIRHPSLYPVSSLAGMLEGQHNLTHEETRFLERLPDKLKKKGGLEEFEARFYQFIRSDLSKLAVEANLNEINRVQQLIEQWLLNYELDSNDKEKQLQRIKGRAVDAKKELSHYAITSSQKSIEQELTELVHYIPQRLFYRFNDFYKEAFNPSVVSSREDLVNASSSLLDDIEQDIVQELRAASLRVDRFIKRELQKNEKDIQMIISYKLSEFRYSGEGYREMETPPFSESLSSWLPLDDVQKKARSVFKSQKQFFEQNGRSQLHDELKDLFKQPVNEYLKAEQQILKSAAIDYYVHMMKVLKDQVDSQITNHVDSTSYMLTTTIKKEVLVQKEQKMVQIKTKLLGE</sequence>
<organism evidence="8 9">
    <name type="scientific">Guptibacillus hwajinpoensis</name>
    <dbReference type="NCBI Taxonomy" id="208199"/>
    <lineage>
        <taxon>Bacteria</taxon>
        <taxon>Bacillati</taxon>
        <taxon>Bacillota</taxon>
        <taxon>Bacilli</taxon>
        <taxon>Bacillales</taxon>
        <taxon>Guptibacillaceae</taxon>
        <taxon>Guptibacillus</taxon>
    </lineage>
</organism>
<evidence type="ECO:0000256" key="2">
    <source>
        <dbReference type="ARBA" id="ARBA00022741"/>
    </source>
</evidence>
<feature type="domain" description="Dynamin N-terminal" evidence="7">
    <location>
        <begin position="611"/>
        <end position="825"/>
    </location>
</feature>
<dbReference type="CDD" id="cd09912">
    <property type="entry name" value="DLP_2"/>
    <property type="match status" value="1"/>
</dbReference>
<dbReference type="GeneID" id="301326690"/>
<evidence type="ECO:0000256" key="6">
    <source>
        <dbReference type="SAM" id="MobiDB-lite"/>
    </source>
</evidence>
<comment type="caution">
    <text evidence="8">The sequence shown here is derived from an EMBL/GenBank/DDBJ whole genome shotgun (WGS) entry which is preliminary data.</text>
</comment>
<keyword evidence="9" id="KW-1185">Reference proteome</keyword>
<feature type="compositionally biased region" description="Basic and acidic residues" evidence="6">
    <location>
        <begin position="558"/>
        <end position="569"/>
    </location>
</feature>
<feature type="region of interest" description="Disordered" evidence="6">
    <location>
        <begin position="542"/>
        <end position="571"/>
    </location>
</feature>
<evidence type="ECO:0000256" key="3">
    <source>
        <dbReference type="ARBA" id="ARBA00022801"/>
    </source>
</evidence>
<keyword evidence="4" id="KW-0342">GTP-binding</keyword>
<dbReference type="SUPFAM" id="SSF52540">
    <property type="entry name" value="P-loop containing nucleoside triphosphate hydrolases"/>
    <property type="match status" value="2"/>
</dbReference>